<dbReference type="GO" id="GO:0016992">
    <property type="term" value="F:lipoate synthase activity"/>
    <property type="evidence" value="ECO:0007669"/>
    <property type="project" value="UniProtKB-EC"/>
</dbReference>
<protein>
    <recommendedName>
        <fullName evidence="3">Lipoyl synthase</fullName>
        <ecNumber evidence="3">2.8.1.8</ecNumber>
    </recommendedName>
    <alternativeName>
        <fullName evidence="3">Lip-syn</fullName>
        <shortName evidence="3">LS</shortName>
    </alternativeName>
    <alternativeName>
        <fullName evidence="3">Lipoate synthase</fullName>
    </alternativeName>
    <alternativeName>
        <fullName evidence="3">Lipoic acid synthase</fullName>
    </alternativeName>
    <alternativeName>
        <fullName evidence="3">Sulfur insertion protein LipA</fullName>
    </alternativeName>
</protein>
<sequence length="283" mass="31316">MESLRKPEWLQKKVNPAAHAEMEGLLKELSLNTVCQQARCPNITECFRQRQATFLILGRACTRLCSFCSVSKEVPLAPERGEPTSVAEAVRRLKLSHVVITSPTRDDLPDGGAGQYADTVAAIRKASPGTRIELLIPDFMGNLEALKRVLASAPDILGHNLETVPRLYAIRSGADYRRSLRLLAEAHRLEPELKTKSGLMLGLGEEEGELLAVFKDLVDAGCSYLSLGQYLAPSRQHYPVQSFIEPERFDRLKEQALAAGLLHVESAPYVRSSYMADRYGGKL</sequence>
<dbReference type="SFLD" id="SFLDS00029">
    <property type="entry name" value="Radical_SAM"/>
    <property type="match status" value="1"/>
</dbReference>
<keyword evidence="3" id="KW-0963">Cytoplasm</keyword>
<dbReference type="EMBL" id="CP076724">
    <property type="protein sequence ID" value="QWV97848.1"/>
    <property type="molecule type" value="Genomic_DNA"/>
</dbReference>
<dbReference type="NCBIfam" id="NF004019">
    <property type="entry name" value="PRK05481.1"/>
    <property type="match status" value="1"/>
</dbReference>
<keyword evidence="1 3" id="KW-0004">4Fe-4S</keyword>
<feature type="binding site" evidence="3">
    <location>
        <position position="65"/>
    </location>
    <ligand>
        <name>[4Fe-4S] cluster</name>
        <dbReference type="ChEBI" id="CHEBI:49883"/>
        <label>2</label>
        <note>4Fe-4S-S-AdoMet</note>
    </ligand>
</feature>
<dbReference type="EC" id="2.8.1.8" evidence="3"/>
<dbReference type="PROSITE" id="PS51918">
    <property type="entry name" value="RADICAL_SAM"/>
    <property type="match status" value="1"/>
</dbReference>
<accession>A0ABX8JHS4</accession>
<feature type="binding site" evidence="3">
    <location>
        <position position="273"/>
    </location>
    <ligand>
        <name>[4Fe-4S] cluster</name>
        <dbReference type="ChEBI" id="CHEBI:49883"/>
        <label>1</label>
    </ligand>
</feature>
<dbReference type="CDD" id="cd01335">
    <property type="entry name" value="Radical_SAM"/>
    <property type="match status" value="1"/>
</dbReference>
<name>A0ABX8JHS4_9BACT</name>
<dbReference type="InterPro" id="IPR007197">
    <property type="entry name" value="rSAM"/>
</dbReference>
<comment type="cofactor">
    <cofactor evidence="3">
        <name>[4Fe-4S] cluster</name>
        <dbReference type="ChEBI" id="CHEBI:49883"/>
    </cofactor>
    <text evidence="3">Binds 2 [4Fe-4S] clusters per subunit. One cluster is coordinated with 3 cysteines and an exchangeable S-adenosyl-L-methionine.</text>
</comment>
<feature type="domain" description="Radical SAM core" evidence="4">
    <location>
        <begin position="47"/>
        <end position="262"/>
    </location>
</feature>
<feature type="binding site" evidence="3">
    <location>
        <position position="61"/>
    </location>
    <ligand>
        <name>[4Fe-4S] cluster</name>
        <dbReference type="ChEBI" id="CHEBI:49883"/>
        <label>2</label>
        <note>4Fe-4S-S-AdoMet</note>
    </ligand>
</feature>
<dbReference type="PANTHER" id="PTHR10949">
    <property type="entry name" value="LIPOYL SYNTHASE"/>
    <property type="match status" value="1"/>
</dbReference>
<evidence type="ECO:0000259" key="4">
    <source>
        <dbReference type="PROSITE" id="PS51918"/>
    </source>
</evidence>
<dbReference type="Pfam" id="PF04055">
    <property type="entry name" value="Radical_SAM"/>
    <property type="match status" value="1"/>
</dbReference>
<evidence type="ECO:0000313" key="6">
    <source>
        <dbReference type="Proteomes" id="UP000683493"/>
    </source>
</evidence>
<comment type="function">
    <text evidence="3">Catalyzes the radical-mediated insertion of two sulfur atoms into the C-6 and C-8 positions of the octanoyl moiety bound to the lipoyl domains of lipoate-dependent enzymes, thereby converting the octanoylated domains into lipoylated derivatives.</text>
</comment>
<keyword evidence="3" id="KW-0949">S-adenosyl-L-methionine</keyword>
<dbReference type="HAMAP" id="MF_00206">
    <property type="entry name" value="Lipoyl_synth"/>
    <property type="match status" value="1"/>
</dbReference>
<evidence type="ECO:0000313" key="5">
    <source>
        <dbReference type="EMBL" id="QWV97848.1"/>
    </source>
</evidence>
<organism evidence="5 6">
    <name type="scientific">Geomonas diazotrophica</name>
    <dbReference type="NCBI Taxonomy" id="2843197"/>
    <lineage>
        <taxon>Bacteria</taxon>
        <taxon>Pseudomonadati</taxon>
        <taxon>Thermodesulfobacteriota</taxon>
        <taxon>Desulfuromonadia</taxon>
        <taxon>Geobacterales</taxon>
        <taxon>Geobacteraceae</taxon>
        <taxon>Geomonas</taxon>
    </lineage>
</organism>
<evidence type="ECO:0000256" key="3">
    <source>
        <dbReference type="HAMAP-Rule" id="MF_00206"/>
    </source>
</evidence>
<keyword evidence="3" id="KW-0411">Iron-sulfur</keyword>
<dbReference type="SMART" id="SM00729">
    <property type="entry name" value="Elp3"/>
    <property type="match status" value="1"/>
</dbReference>
<evidence type="ECO:0000256" key="1">
    <source>
        <dbReference type="ARBA" id="ARBA00022485"/>
    </source>
</evidence>
<reference evidence="5 6" key="1">
    <citation type="submission" date="2021-06" db="EMBL/GenBank/DDBJ databases">
        <title>Gemonas diversity in paddy soil.</title>
        <authorList>
            <person name="Liu G."/>
        </authorList>
    </citation>
    <scope>NUCLEOTIDE SEQUENCE [LARGE SCALE GENOMIC DNA]</scope>
    <source>
        <strain evidence="5 6">RG29</strain>
    </source>
</reference>
<dbReference type="InterPro" id="IPR006638">
    <property type="entry name" value="Elp3/MiaA/NifB-like_rSAM"/>
</dbReference>
<gene>
    <name evidence="3 5" type="primary">lipA</name>
    <name evidence="5" type="ORF">KP005_00695</name>
</gene>
<comment type="catalytic activity">
    <reaction evidence="2 3">
        <text>[[Fe-S] cluster scaffold protein carrying a second [4Fe-4S](2+) cluster] + N(6)-octanoyl-L-lysyl-[protein] + 2 oxidized [2Fe-2S]-[ferredoxin] + 2 S-adenosyl-L-methionine + 4 H(+) = [[Fe-S] cluster scaffold protein] + N(6)-[(R)-dihydrolipoyl]-L-lysyl-[protein] + 4 Fe(3+) + 2 hydrogen sulfide + 2 5'-deoxyadenosine + 2 L-methionine + 2 reduced [2Fe-2S]-[ferredoxin]</text>
        <dbReference type="Rhea" id="RHEA:16585"/>
        <dbReference type="Rhea" id="RHEA-COMP:9928"/>
        <dbReference type="Rhea" id="RHEA-COMP:10000"/>
        <dbReference type="Rhea" id="RHEA-COMP:10001"/>
        <dbReference type="Rhea" id="RHEA-COMP:10475"/>
        <dbReference type="Rhea" id="RHEA-COMP:14568"/>
        <dbReference type="Rhea" id="RHEA-COMP:14569"/>
        <dbReference type="ChEBI" id="CHEBI:15378"/>
        <dbReference type="ChEBI" id="CHEBI:17319"/>
        <dbReference type="ChEBI" id="CHEBI:29034"/>
        <dbReference type="ChEBI" id="CHEBI:29919"/>
        <dbReference type="ChEBI" id="CHEBI:33722"/>
        <dbReference type="ChEBI" id="CHEBI:33737"/>
        <dbReference type="ChEBI" id="CHEBI:33738"/>
        <dbReference type="ChEBI" id="CHEBI:57844"/>
        <dbReference type="ChEBI" id="CHEBI:59789"/>
        <dbReference type="ChEBI" id="CHEBI:78809"/>
        <dbReference type="ChEBI" id="CHEBI:83100"/>
        <dbReference type="EC" id="2.8.1.8"/>
    </reaction>
</comment>
<dbReference type="NCBIfam" id="TIGR00510">
    <property type="entry name" value="lipA"/>
    <property type="match status" value="1"/>
</dbReference>
<proteinExistence type="inferred from homology"/>
<comment type="pathway">
    <text evidence="3">Protein modification; protein lipoylation via endogenous pathway; protein N(6)-(lipoyl)lysine from octanoyl-[acyl-carrier-protein]: step 2/2.</text>
</comment>
<dbReference type="PANTHER" id="PTHR10949:SF0">
    <property type="entry name" value="LIPOYL SYNTHASE, MITOCHONDRIAL"/>
    <property type="match status" value="1"/>
</dbReference>
<feature type="binding site" evidence="3">
    <location>
        <position position="68"/>
    </location>
    <ligand>
        <name>[4Fe-4S] cluster</name>
        <dbReference type="ChEBI" id="CHEBI:49883"/>
        <label>2</label>
        <note>4Fe-4S-S-AdoMet</note>
    </ligand>
</feature>
<keyword evidence="6" id="KW-1185">Reference proteome</keyword>
<feature type="binding site" evidence="3">
    <location>
        <position position="35"/>
    </location>
    <ligand>
        <name>[4Fe-4S] cluster</name>
        <dbReference type="ChEBI" id="CHEBI:49883"/>
        <label>1</label>
    </ligand>
</feature>
<feature type="binding site" evidence="3">
    <location>
        <position position="40"/>
    </location>
    <ligand>
        <name>[4Fe-4S] cluster</name>
        <dbReference type="ChEBI" id="CHEBI:49883"/>
        <label>1</label>
    </ligand>
</feature>
<keyword evidence="3 5" id="KW-0808">Transferase</keyword>
<comment type="similarity">
    <text evidence="3">Belongs to the radical SAM superfamily. Lipoyl synthase family.</text>
</comment>
<dbReference type="NCBIfam" id="NF009544">
    <property type="entry name" value="PRK12928.1"/>
    <property type="match status" value="1"/>
</dbReference>
<feature type="binding site" evidence="3">
    <location>
        <position position="46"/>
    </location>
    <ligand>
        <name>[4Fe-4S] cluster</name>
        <dbReference type="ChEBI" id="CHEBI:49883"/>
        <label>1</label>
    </ligand>
</feature>
<keyword evidence="3" id="KW-0408">Iron</keyword>
<evidence type="ECO:0000256" key="2">
    <source>
        <dbReference type="ARBA" id="ARBA00047326"/>
    </source>
</evidence>
<dbReference type="InterPro" id="IPR003698">
    <property type="entry name" value="Lipoyl_synth"/>
</dbReference>
<comment type="subcellular location">
    <subcellularLocation>
        <location evidence="3">Cytoplasm</location>
    </subcellularLocation>
</comment>
<keyword evidence="3" id="KW-0479">Metal-binding</keyword>
<dbReference type="Proteomes" id="UP000683493">
    <property type="component" value="Chromosome"/>
</dbReference>